<proteinExistence type="predicted"/>
<dbReference type="EMBL" id="CABPSH010000001">
    <property type="protein sequence ID" value="VVD71595.1"/>
    <property type="molecule type" value="Genomic_DNA"/>
</dbReference>
<gene>
    <name evidence="2" type="ORF">PEP31012_00633</name>
</gene>
<dbReference type="InterPro" id="IPR056906">
    <property type="entry name" value="ORF2/G2P_dom"/>
</dbReference>
<name>A0A5E4S8G4_9BURK</name>
<dbReference type="RefSeq" id="WP_150587861.1">
    <property type="nucleotide sequence ID" value="NZ_CABPSH010000001.1"/>
</dbReference>
<protein>
    <submittedName>
        <fullName evidence="2">Bacteriophage-related protein</fullName>
    </submittedName>
</protein>
<evidence type="ECO:0000313" key="2">
    <source>
        <dbReference type="EMBL" id="VVD71595.1"/>
    </source>
</evidence>
<accession>A0A5E4S8G4</accession>
<dbReference type="Pfam" id="PF23343">
    <property type="entry name" value="REP_ORF2-G2P"/>
    <property type="match status" value="1"/>
</dbReference>
<dbReference type="Proteomes" id="UP000400981">
    <property type="component" value="Unassembled WGS sequence"/>
</dbReference>
<feature type="domain" description="Replication-associated protein ORF2/G2P" evidence="1">
    <location>
        <begin position="84"/>
        <end position="187"/>
    </location>
</feature>
<keyword evidence="3" id="KW-1185">Reference proteome</keyword>
<dbReference type="OrthoDB" id="3173306at2"/>
<organism evidence="2 3">
    <name type="scientific">Pandoraea eparura</name>
    <dbReference type="NCBI Taxonomy" id="2508291"/>
    <lineage>
        <taxon>Bacteria</taxon>
        <taxon>Pseudomonadati</taxon>
        <taxon>Pseudomonadota</taxon>
        <taxon>Betaproteobacteria</taxon>
        <taxon>Burkholderiales</taxon>
        <taxon>Burkholderiaceae</taxon>
        <taxon>Pandoraea</taxon>
    </lineage>
</organism>
<evidence type="ECO:0000313" key="3">
    <source>
        <dbReference type="Proteomes" id="UP000400981"/>
    </source>
</evidence>
<reference evidence="2 3" key="1">
    <citation type="submission" date="2019-08" db="EMBL/GenBank/DDBJ databases">
        <authorList>
            <person name="Peeters C."/>
        </authorList>
    </citation>
    <scope>NUCLEOTIDE SEQUENCE [LARGE SCALE GENOMIC DNA]</scope>
    <source>
        <strain evidence="2 3">LMG 31012</strain>
    </source>
</reference>
<evidence type="ECO:0000259" key="1">
    <source>
        <dbReference type="Pfam" id="PF23343"/>
    </source>
</evidence>
<dbReference type="AlphaFoldDB" id="A0A5E4S8G4"/>
<sequence length="259" mass="30166">MLETSISDWAAFRREWLIRGRNFGDGQVEVTATRFDRYMGAQRLHAMPKAKRGESENTEENQLAAAKRAKQQVRLRCKAIGADRMITLTYRENMEDRDRLKRDFDALRRRLGKFQNFQYVAVSERQKRGAWHLHVAVKGRQNYRVLRSIWHSIVGADNGNVDVRNPFRQRGLRHKLAAYLGKYLTKDFAEHKMNEKRYWTSRGIAVPERHPIDHILSNDPAKAIVIAFEAAQAVGASLDHCQVFWNQELGTFWLATRES</sequence>